<keyword evidence="5" id="KW-0012">Acyltransferase</keyword>
<dbReference type="PANTHER" id="PTHR23028:SF53">
    <property type="entry name" value="ACYL_TRANSF_3 DOMAIN-CONTAINING PROTEIN"/>
    <property type="match status" value="1"/>
</dbReference>
<evidence type="ECO:0000259" key="4">
    <source>
        <dbReference type="Pfam" id="PF19040"/>
    </source>
</evidence>
<dbReference type="Pfam" id="PF01757">
    <property type="entry name" value="Acyl_transf_3"/>
    <property type="match status" value="1"/>
</dbReference>
<evidence type="ECO:0000256" key="2">
    <source>
        <dbReference type="SAM" id="Phobius"/>
    </source>
</evidence>
<dbReference type="GO" id="GO:0016746">
    <property type="term" value="F:acyltransferase activity"/>
    <property type="evidence" value="ECO:0007669"/>
    <property type="project" value="UniProtKB-KW"/>
</dbReference>
<gene>
    <name evidence="5" type="ORF">NKI33_21005</name>
</gene>
<feature type="transmembrane region" description="Helical" evidence="2">
    <location>
        <begin position="219"/>
        <end position="237"/>
    </location>
</feature>
<feature type="transmembrane region" description="Helical" evidence="2">
    <location>
        <begin position="313"/>
        <end position="336"/>
    </location>
</feature>
<feature type="region of interest" description="Disordered" evidence="1">
    <location>
        <begin position="634"/>
        <end position="655"/>
    </location>
</feature>
<feature type="transmembrane region" description="Helical" evidence="2">
    <location>
        <begin position="34"/>
        <end position="51"/>
    </location>
</feature>
<evidence type="ECO:0000259" key="3">
    <source>
        <dbReference type="Pfam" id="PF01757"/>
    </source>
</evidence>
<sequence>MNYRRDIDGLRAIAVLPVVLFHFGVSAIPGGFTGVDIFFVISGYLISGSLLDDLERGQFSIGRFYWRRARRILPALTFVIVLASIAAWFILLPTDLHEFSLSVIAASTFWSNIYFWKTTNYFSIDAALRPLLHTWSLSVEEQYYIFAPILVYLIYRYASKRWLTILLPIAIGSFAVAVMATTLAPTAGFYLLPTRIWELALGAMLMLKRPPALASRLAMELIGLAGFVLVAAGFLTISESDPFPGYNALLPCVGTALLIYAGTDRAGAEGSAPIATRVLRFAPLVWVGLISYSLYLVHWPINSFVHYLSLKAIGVPTIVAMTVASFALATFSWKYVEQPFRQKRAFTAPLPIFAFSATAIALLCAVGLTGALGNGFPQRFPDFSTERIRVGDWRNGVCFNEGETRIETWNLADCTRTQGFATNVLLWGDSFAAHYVPGLDANAQKVQANVIQYTYAGCPPDLSYFSYARPACTRFNERALSVIRDANVQAVILSGRWSDYQIRGFDGLQKTVDRLREMGVKVYVIGQSPEFVADVQKIAFFATREHATNTSWPMAMDPDINKRVLPFVKGADFIDPLAYLCDAAGCSYADAGTKQFLYFDYGHFSTAGAELAISKYWPSFAASNEVAKAKVQSAGHGPAEPPQLATGAGLRLPGG</sequence>
<feature type="transmembrane region" description="Helical" evidence="2">
    <location>
        <begin position="142"/>
        <end position="158"/>
    </location>
</feature>
<evidence type="ECO:0000313" key="5">
    <source>
        <dbReference type="EMBL" id="MER8935425.1"/>
    </source>
</evidence>
<keyword evidence="5" id="KW-0808">Transferase</keyword>
<keyword evidence="2" id="KW-1133">Transmembrane helix</keyword>
<feature type="transmembrane region" description="Helical" evidence="2">
    <location>
        <begin position="281"/>
        <end position="301"/>
    </location>
</feature>
<evidence type="ECO:0000313" key="6">
    <source>
        <dbReference type="Proteomes" id="UP001464387"/>
    </source>
</evidence>
<protein>
    <submittedName>
        <fullName evidence="5">Acyltransferase</fullName>
    </submittedName>
</protein>
<dbReference type="Pfam" id="PF19040">
    <property type="entry name" value="SGNH"/>
    <property type="match status" value="1"/>
</dbReference>
<dbReference type="SUPFAM" id="SSF52266">
    <property type="entry name" value="SGNH hydrolase"/>
    <property type="match status" value="1"/>
</dbReference>
<dbReference type="InterPro" id="IPR050879">
    <property type="entry name" value="Acyltransferase_3"/>
</dbReference>
<feature type="transmembrane region" description="Helical" evidence="2">
    <location>
        <begin position="165"/>
        <end position="184"/>
    </location>
</feature>
<reference evidence="5 6" key="1">
    <citation type="journal article" date="2024" name="Proc. Natl. Acad. Sci. U.S.A.">
        <title>The evolutionary genomics of adaptation to stress in wild rhizobium bacteria.</title>
        <authorList>
            <person name="Kehlet-Delgado H."/>
            <person name="Montoya A.P."/>
            <person name="Jensen K.T."/>
            <person name="Wendlandt C.E."/>
            <person name="Dexheimer C."/>
            <person name="Roberts M."/>
            <person name="Torres Martinez L."/>
            <person name="Friesen M.L."/>
            <person name="Griffitts J.S."/>
            <person name="Porter S.S."/>
        </authorList>
    </citation>
    <scope>NUCLEOTIDE SEQUENCE [LARGE SCALE GENOMIC DNA]</scope>
    <source>
        <strain evidence="5 6">M0729</strain>
    </source>
</reference>
<dbReference type="RefSeq" id="WP_287275463.1">
    <property type="nucleotide sequence ID" value="NZ_JAMYMY010000006.1"/>
</dbReference>
<feature type="transmembrane region" description="Helical" evidence="2">
    <location>
        <begin position="348"/>
        <end position="372"/>
    </location>
</feature>
<dbReference type="EMBL" id="JAMYPJ010000032">
    <property type="protein sequence ID" value="MER8935425.1"/>
    <property type="molecule type" value="Genomic_DNA"/>
</dbReference>
<feature type="domain" description="Acyltransferase 3" evidence="3">
    <location>
        <begin position="6"/>
        <end position="330"/>
    </location>
</feature>
<organism evidence="5 6">
    <name type="scientific">Mesorhizobium opportunistum</name>
    <dbReference type="NCBI Taxonomy" id="593909"/>
    <lineage>
        <taxon>Bacteria</taxon>
        <taxon>Pseudomonadati</taxon>
        <taxon>Pseudomonadota</taxon>
        <taxon>Alphaproteobacteria</taxon>
        <taxon>Hyphomicrobiales</taxon>
        <taxon>Phyllobacteriaceae</taxon>
        <taxon>Mesorhizobium</taxon>
    </lineage>
</organism>
<feature type="transmembrane region" description="Helical" evidence="2">
    <location>
        <begin position="243"/>
        <end position="261"/>
    </location>
</feature>
<dbReference type="Proteomes" id="UP001464387">
    <property type="component" value="Unassembled WGS sequence"/>
</dbReference>
<feature type="transmembrane region" description="Helical" evidence="2">
    <location>
        <begin position="72"/>
        <end position="91"/>
    </location>
</feature>
<keyword evidence="2" id="KW-0472">Membrane</keyword>
<keyword evidence="6" id="KW-1185">Reference proteome</keyword>
<dbReference type="InterPro" id="IPR002656">
    <property type="entry name" value="Acyl_transf_3_dom"/>
</dbReference>
<dbReference type="InterPro" id="IPR043968">
    <property type="entry name" value="SGNH"/>
</dbReference>
<feature type="domain" description="SGNH" evidence="4">
    <location>
        <begin position="410"/>
        <end position="613"/>
    </location>
</feature>
<evidence type="ECO:0000256" key="1">
    <source>
        <dbReference type="SAM" id="MobiDB-lite"/>
    </source>
</evidence>
<name>A0ABV1YJV8_9HYPH</name>
<dbReference type="PANTHER" id="PTHR23028">
    <property type="entry name" value="ACETYLTRANSFERASE"/>
    <property type="match status" value="1"/>
</dbReference>
<feature type="transmembrane region" description="Helical" evidence="2">
    <location>
        <begin position="12"/>
        <end position="28"/>
    </location>
</feature>
<keyword evidence="2" id="KW-0812">Transmembrane</keyword>
<comment type="caution">
    <text evidence="5">The sequence shown here is derived from an EMBL/GenBank/DDBJ whole genome shotgun (WGS) entry which is preliminary data.</text>
</comment>
<proteinExistence type="predicted"/>
<accession>A0ABV1YJV8</accession>